<dbReference type="OrthoDB" id="8524220at2"/>
<dbReference type="EC" id="4.2.1.17" evidence="4"/>
<evidence type="ECO:0000313" key="6">
    <source>
        <dbReference type="Proteomes" id="UP000256862"/>
    </source>
</evidence>
<dbReference type="RefSeq" id="WP_063239315.1">
    <property type="nucleotide sequence ID" value="NZ_CP069809.1"/>
</dbReference>
<accession>A0A375FPV3</accession>
<dbReference type="AlphaFoldDB" id="A0A375FPV3"/>
<protein>
    <submittedName>
        <fullName evidence="3 4">Enoyl-CoA hydratase</fullName>
        <ecNumber evidence="4">4.2.1.17</ecNumber>
    </submittedName>
</protein>
<gene>
    <name evidence="5" type="ORF">CO2235_MP80378</name>
    <name evidence="4" type="ORF">CO2235_U770111</name>
    <name evidence="3" type="ORF">JTE92_06125</name>
</gene>
<keyword evidence="7" id="KW-1185">Reference proteome</keyword>
<dbReference type="EMBL" id="OGUS01000084">
    <property type="protein sequence ID" value="SPC07669.1"/>
    <property type="molecule type" value="Genomic_DNA"/>
</dbReference>
<organism evidence="4 6">
    <name type="scientific">Cupriavidus oxalaticus</name>
    <dbReference type="NCBI Taxonomy" id="96344"/>
    <lineage>
        <taxon>Bacteria</taxon>
        <taxon>Pseudomonadati</taxon>
        <taxon>Pseudomonadota</taxon>
        <taxon>Betaproteobacteria</taxon>
        <taxon>Burkholderiales</taxon>
        <taxon>Burkholderiaceae</taxon>
        <taxon>Cupriavidus</taxon>
    </lineage>
</organism>
<evidence type="ECO:0000313" key="7">
    <source>
        <dbReference type="Proteomes" id="UP000623307"/>
    </source>
</evidence>
<dbReference type="Proteomes" id="UP000256862">
    <property type="component" value="Plasmid CO2235_mp"/>
</dbReference>
<comment type="similarity">
    <text evidence="1 2">Belongs to the enoyl-CoA hydratase/isomerase family.</text>
</comment>
<dbReference type="Gene3D" id="3.90.226.10">
    <property type="entry name" value="2-enoyl-CoA Hydratase, Chain A, domain 1"/>
    <property type="match status" value="1"/>
</dbReference>
<dbReference type="EMBL" id="CP069811">
    <property type="protein sequence ID" value="QRQ92471.1"/>
    <property type="molecule type" value="Genomic_DNA"/>
</dbReference>
<dbReference type="InterPro" id="IPR001753">
    <property type="entry name" value="Enoyl-CoA_hydra/iso"/>
</dbReference>
<dbReference type="CDD" id="cd06558">
    <property type="entry name" value="crotonase-like"/>
    <property type="match status" value="1"/>
</dbReference>
<reference evidence="4 6" key="2">
    <citation type="submission" date="2018-01" db="EMBL/GenBank/DDBJ databases">
        <authorList>
            <person name="Clerissi C."/>
        </authorList>
    </citation>
    <scope>NUCLEOTIDE SEQUENCE</scope>
    <source>
        <strain evidence="4">Cupriavidus oxalaticus LMG 2235</strain>
        <plasmid evidence="6">co2235_mp</plasmid>
    </source>
</reference>
<keyword evidence="4" id="KW-0456">Lyase</keyword>
<dbReference type="Proteomes" id="UP000623307">
    <property type="component" value="Chromosome 1"/>
</dbReference>
<dbReference type="EMBL" id="OGUS01000143">
    <property type="protein sequence ID" value="SPC24503.1"/>
    <property type="molecule type" value="Genomic_DNA"/>
</dbReference>
<dbReference type="PANTHER" id="PTHR11941:SF133">
    <property type="entry name" value="1,2-EPOXYPHENYLACETYL-COA ISOMERASE"/>
    <property type="match status" value="1"/>
</dbReference>
<dbReference type="GeneID" id="303489088"/>
<dbReference type="GO" id="GO:0004300">
    <property type="term" value="F:enoyl-CoA hydratase activity"/>
    <property type="evidence" value="ECO:0007669"/>
    <property type="project" value="UniProtKB-EC"/>
</dbReference>
<reference evidence="3 7" key="3">
    <citation type="submission" date="2021-02" db="EMBL/GenBank/DDBJ databases">
        <title>Complete Genome Sequence of Cupriavidus oxalaticus Strain Ox1, a Soil Oxalate-Degrading Species.</title>
        <authorList>
            <person name="Palmieri F."/>
            <person name="Udriet P."/>
            <person name="Deuasquier M."/>
            <person name="Beaudoing E."/>
            <person name="Johnson S.L."/>
            <person name="Davenport K.W."/>
            <person name="Chain P.S."/>
            <person name="Bindschedler S."/>
            <person name="Junier P."/>
        </authorList>
    </citation>
    <scope>NUCLEOTIDE SEQUENCE [LARGE SCALE GENOMIC DNA]</scope>
    <source>
        <strain evidence="3 7">Ox1</strain>
    </source>
</reference>
<name>A0A375FPV3_9BURK</name>
<dbReference type="InterPro" id="IPR029045">
    <property type="entry name" value="ClpP/crotonase-like_dom_sf"/>
</dbReference>
<dbReference type="PROSITE" id="PS00166">
    <property type="entry name" value="ENOYL_COA_HYDRATASE"/>
    <property type="match status" value="1"/>
</dbReference>
<dbReference type="InterPro" id="IPR018376">
    <property type="entry name" value="Enoyl-CoA_hyd/isom_CS"/>
</dbReference>
<evidence type="ECO:0000313" key="3">
    <source>
        <dbReference type="EMBL" id="QRQ92471.1"/>
    </source>
</evidence>
<proteinExistence type="inferred from homology"/>
<evidence type="ECO:0000313" key="5">
    <source>
        <dbReference type="EMBL" id="SPC24503.1"/>
    </source>
</evidence>
<dbReference type="PANTHER" id="PTHR11941">
    <property type="entry name" value="ENOYL-COA HYDRATASE-RELATED"/>
    <property type="match status" value="1"/>
</dbReference>
<evidence type="ECO:0000256" key="1">
    <source>
        <dbReference type="ARBA" id="ARBA00005254"/>
    </source>
</evidence>
<dbReference type="Pfam" id="PF00378">
    <property type="entry name" value="ECH_1"/>
    <property type="match status" value="1"/>
</dbReference>
<geneLocation type="plasmid" evidence="6">
    <name>co2235_mp</name>
</geneLocation>
<evidence type="ECO:0000256" key="2">
    <source>
        <dbReference type="RuleBase" id="RU003707"/>
    </source>
</evidence>
<sequence>MQEDIITLRESRLEIRDGIAVFTHTQPKRRNPLSLELREDYTDMLDRVEGNPEVRALIITGEGGVFSAGGDLRGMKARIDNPDAPQHTPDATRRRVLVLHGWVSRLRSLEIPVIAAVDGPAVGAGMGLALIADFVLASSRAFFGMSFAKVGMIPDMAAAYFLPRVVGMAVAKDLMMTARRVSVEEAKDLGIVHSIFPHETLPEQARQFARRFADGPPQALGMTKRMLNSAFETSYATFVELESAAQAVVTTTPFHREAVQRFVDGQPGRYDWDRQV</sequence>
<evidence type="ECO:0000313" key="4">
    <source>
        <dbReference type="EMBL" id="SPC07669.1"/>
    </source>
</evidence>
<dbReference type="SUPFAM" id="SSF52096">
    <property type="entry name" value="ClpP/crotonase"/>
    <property type="match status" value="1"/>
</dbReference>
<dbReference type="GO" id="GO:0006635">
    <property type="term" value="P:fatty acid beta-oxidation"/>
    <property type="evidence" value="ECO:0007669"/>
    <property type="project" value="TreeGrafter"/>
</dbReference>
<reference evidence="6" key="1">
    <citation type="submission" date="2018-01" db="EMBL/GenBank/DDBJ databases">
        <authorList>
            <person name="Gaut B.S."/>
            <person name="Morton B.R."/>
            <person name="Clegg M.T."/>
            <person name="Duvall M.R."/>
        </authorList>
    </citation>
    <scope>NUCLEOTIDE SEQUENCE [LARGE SCALE GENOMIC DNA]</scope>
</reference>